<feature type="non-terminal residue" evidence="2">
    <location>
        <position position="603"/>
    </location>
</feature>
<accession>A0A9P5NU51</accession>
<dbReference type="SUPFAM" id="SSF56112">
    <property type="entry name" value="Protein kinase-like (PK-like)"/>
    <property type="match status" value="1"/>
</dbReference>
<name>A0A9P5NU51_GYMJU</name>
<keyword evidence="3" id="KW-1185">Reference proteome</keyword>
<dbReference type="PROSITE" id="PS50011">
    <property type="entry name" value="PROTEIN_KINASE_DOM"/>
    <property type="match status" value="1"/>
</dbReference>
<reference evidence="2" key="1">
    <citation type="submission" date="2020-11" db="EMBL/GenBank/DDBJ databases">
        <authorList>
            <consortium name="DOE Joint Genome Institute"/>
            <person name="Ahrendt S."/>
            <person name="Riley R."/>
            <person name="Andreopoulos W."/>
            <person name="LaButti K."/>
            <person name="Pangilinan J."/>
            <person name="Ruiz-duenas F.J."/>
            <person name="Barrasa J.M."/>
            <person name="Sanchez-Garcia M."/>
            <person name="Camarero S."/>
            <person name="Miyauchi S."/>
            <person name="Serrano A."/>
            <person name="Linde D."/>
            <person name="Babiker R."/>
            <person name="Drula E."/>
            <person name="Ayuso-Fernandez I."/>
            <person name="Pacheco R."/>
            <person name="Padilla G."/>
            <person name="Ferreira P."/>
            <person name="Barriuso J."/>
            <person name="Kellner H."/>
            <person name="Castanera R."/>
            <person name="Alfaro M."/>
            <person name="Ramirez L."/>
            <person name="Pisabarro A.G."/>
            <person name="Kuo A."/>
            <person name="Tritt A."/>
            <person name="Lipzen A."/>
            <person name="He G."/>
            <person name="Yan M."/>
            <person name="Ng V."/>
            <person name="Cullen D."/>
            <person name="Martin F."/>
            <person name="Rosso M.-N."/>
            <person name="Henrissat B."/>
            <person name="Hibbett D."/>
            <person name="Martinez A.T."/>
            <person name="Grigoriev I.V."/>
        </authorList>
    </citation>
    <scope>NUCLEOTIDE SEQUENCE</scope>
    <source>
        <strain evidence="2">AH 44721</strain>
    </source>
</reference>
<sequence>ETFEANYDPYIFQSESALQYIVPPSSPISFYDRHIASHLTLKCIVYQPSIVSHLSKTCNLAIEEFLDGGHRFSRTNYTFFLTPESEVIRDAHTTTTHYCWFAANLCAAYAYKLTLHPDRNNWKTPFNFVEDLSGSGLLFTTEAWLAVTRKLREQPDLMDGLNETLEKKIQDLSRQYPRLATWHMFAMTDTATGMFQTLTQDASFTWEMCRTLGYRTMSPAIRPPDAHKGLVPARVPKRSRACVGTSATVKVAKTVTVPRRPLQSKQYRPEFRHYIQHAWATAATHDSTFMIFQCGRYERIGFRHRASQTLYLSGCTRTTGFPNSGTTHKRSTDHVDKVELLNHRQPESTPADEVDDIEIYDQIAKRDLILVTLDYGAFCSPAPSSFLRIGPSCVPGHAELKRYPKQTRFSVQEYVSIVLKEPLGRGAVGVVHPAAVTLTLKSGQVVKRNMVIKFAFTKEQEKKIFHEFRIYGELSFKKGLEGIVTVHGMFRDPESGIVGMLMNEAGQSLRQREIERGGDGRQVTGSPEEKEAFRRVLKGLHEAGIRHHDVRSDNLLINSRNQVFIIDFDCADYEVSLENTEREMECLDDLLAGQYEHDTYYSY</sequence>
<organism evidence="2 3">
    <name type="scientific">Gymnopilus junonius</name>
    <name type="common">Spectacular rustgill mushroom</name>
    <name type="synonym">Gymnopilus spectabilis subsp. junonius</name>
    <dbReference type="NCBI Taxonomy" id="109634"/>
    <lineage>
        <taxon>Eukaryota</taxon>
        <taxon>Fungi</taxon>
        <taxon>Dikarya</taxon>
        <taxon>Basidiomycota</taxon>
        <taxon>Agaricomycotina</taxon>
        <taxon>Agaricomycetes</taxon>
        <taxon>Agaricomycetidae</taxon>
        <taxon>Agaricales</taxon>
        <taxon>Agaricineae</taxon>
        <taxon>Hymenogastraceae</taxon>
        <taxon>Gymnopilus</taxon>
    </lineage>
</organism>
<comment type="caution">
    <text evidence="2">The sequence shown here is derived from an EMBL/GenBank/DDBJ whole genome shotgun (WGS) entry which is preliminary data.</text>
</comment>
<dbReference type="PROSITE" id="PS00109">
    <property type="entry name" value="PROTEIN_KINASE_TYR"/>
    <property type="match status" value="1"/>
</dbReference>
<proteinExistence type="predicted"/>
<dbReference type="EMBL" id="JADNYJ010000023">
    <property type="protein sequence ID" value="KAF8905288.1"/>
    <property type="molecule type" value="Genomic_DNA"/>
</dbReference>
<evidence type="ECO:0000259" key="1">
    <source>
        <dbReference type="PROSITE" id="PS50011"/>
    </source>
</evidence>
<protein>
    <recommendedName>
        <fullName evidence="1">Protein kinase domain-containing protein</fullName>
    </recommendedName>
</protein>
<dbReference type="Gene3D" id="1.10.510.10">
    <property type="entry name" value="Transferase(Phosphotransferase) domain 1"/>
    <property type="match status" value="1"/>
</dbReference>
<dbReference type="AlphaFoldDB" id="A0A9P5NU51"/>
<dbReference type="GO" id="GO:0004672">
    <property type="term" value="F:protein kinase activity"/>
    <property type="evidence" value="ECO:0007669"/>
    <property type="project" value="InterPro"/>
</dbReference>
<evidence type="ECO:0000313" key="3">
    <source>
        <dbReference type="Proteomes" id="UP000724874"/>
    </source>
</evidence>
<dbReference type="Proteomes" id="UP000724874">
    <property type="component" value="Unassembled WGS sequence"/>
</dbReference>
<dbReference type="Pfam" id="PF00069">
    <property type="entry name" value="Pkinase"/>
    <property type="match status" value="1"/>
</dbReference>
<dbReference type="InterPro" id="IPR011009">
    <property type="entry name" value="Kinase-like_dom_sf"/>
</dbReference>
<dbReference type="OrthoDB" id="2521594at2759"/>
<gene>
    <name evidence="2" type="ORF">CPB84DRAFT_1772139</name>
</gene>
<feature type="domain" description="Protein kinase" evidence="1">
    <location>
        <begin position="417"/>
        <end position="603"/>
    </location>
</feature>
<dbReference type="InterPro" id="IPR000719">
    <property type="entry name" value="Prot_kinase_dom"/>
</dbReference>
<evidence type="ECO:0000313" key="2">
    <source>
        <dbReference type="EMBL" id="KAF8905288.1"/>
    </source>
</evidence>
<dbReference type="InterPro" id="IPR008266">
    <property type="entry name" value="Tyr_kinase_AS"/>
</dbReference>
<dbReference type="GO" id="GO:0005524">
    <property type="term" value="F:ATP binding"/>
    <property type="evidence" value="ECO:0007669"/>
    <property type="project" value="InterPro"/>
</dbReference>